<name>A0A418V0B4_9DEIO</name>
<dbReference type="PANTHER" id="PTHR44520">
    <property type="entry name" value="RESPONSE REGULATOR RCP1-RELATED"/>
    <property type="match status" value="1"/>
</dbReference>
<dbReference type="Proteomes" id="UP000286287">
    <property type="component" value="Unassembled WGS sequence"/>
</dbReference>
<feature type="domain" description="Response regulatory" evidence="2">
    <location>
        <begin position="6"/>
        <end position="127"/>
    </location>
</feature>
<dbReference type="InterPro" id="IPR052893">
    <property type="entry name" value="TCS_response_regulator"/>
</dbReference>
<feature type="modified residue" description="4-aspartylphosphate" evidence="1">
    <location>
        <position position="60"/>
    </location>
</feature>
<evidence type="ECO:0000259" key="2">
    <source>
        <dbReference type="PROSITE" id="PS50110"/>
    </source>
</evidence>
<protein>
    <submittedName>
        <fullName evidence="3">Response regulator</fullName>
    </submittedName>
</protein>
<sequence>MSPQLSVLLVDDDPTELLLAQEAFEAHAQTVNLVTCSSGPEALAHLQDPAHPLPNVIVTDLNMPGMTGLDVIRLLKNDPRLHLIPVVVLSNSNDPRDVEQAYSLHANSYLVKAPDFSAFMEQIDTFLAFWREVRKPYQVLS</sequence>
<dbReference type="SMART" id="SM00448">
    <property type="entry name" value="REC"/>
    <property type="match status" value="1"/>
</dbReference>
<proteinExistence type="predicted"/>
<evidence type="ECO:0000256" key="1">
    <source>
        <dbReference type="PROSITE-ProRule" id="PRU00169"/>
    </source>
</evidence>
<dbReference type="CDD" id="cd17557">
    <property type="entry name" value="REC_Rcp-like"/>
    <property type="match status" value="1"/>
</dbReference>
<dbReference type="GO" id="GO:0000160">
    <property type="term" value="P:phosphorelay signal transduction system"/>
    <property type="evidence" value="ECO:0007669"/>
    <property type="project" value="InterPro"/>
</dbReference>
<organism evidence="3 4">
    <name type="scientific">Deinococcus cavernae</name>
    <dbReference type="NCBI Taxonomy" id="2320857"/>
    <lineage>
        <taxon>Bacteria</taxon>
        <taxon>Thermotogati</taxon>
        <taxon>Deinococcota</taxon>
        <taxon>Deinococci</taxon>
        <taxon>Deinococcales</taxon>
        <taxon>Deinococcaceae</taxon>
        <taxon>Deinococcus</taxon>
    </lineage>
</organism>
<keyword evidence="4" id="KW-1185">Reference proteome</keyword>
<dbReference type="AlphaFoldDB" id="A0A418V0B4"/>
<dbReference type="Gene3D" id="3.40.50.2300">
    <property type="match status" value="1"/>
</dbReference>
<dbReference type="PANTHER" id="PTHR44520:SF2">
    <property type="entry name" value="RESPONSE REGULATOR RCP1"/>
    <property type="match status" value="1"/>
</dbReference>
<comment type="caution">
    <text evidence="3">The sequence shown here is derived from an EMBL/GenBank/DDBJ whole genome shotgun (WGS) entry which is preliminary data.</text>
</comment>
<dbReference type="EMBL" id="QYUJ01000030">
    <property type="protein sequence ID" value="RJF69165.1"/>
    <property type="molecule type" value="Genomic_DNA"/>
</dbReference>
<evidence type="ECO:0000313" key="3">
    <source>
        <dbReference type="EMBL" id="RJF69165.1"/>
    </source>
</evidence>
<keyword evidence="1" id="KW-0597">Phosphoprotein</keyword>
<dbReference type="OrthoDB" id="9785718at2"/>
<dbReference type="InterPro" id="IPR001789">
    <property type="entry name" value="Sig_transdc_resp-reg_receiver"/>
</dbReference>
<accession>A0A418V0B4</accession>
<reference evidence="3 4" key="1">
    <citation type="submission" date="2018-09" db="EMBL/GenBank/DDBJ databases">
        <authorList>
            <person name="Zhu H."/>
        </authorList>
    </citation>
    <scope>NUCLEOTIDE SEQUENCE [LARGE SCALE GENOMIC DNA]</scope>
    <source>
        <strain evidence="3 4">K2S05-167</strain>
    </source>
</reference>
<dbReference type="Pfam" id="PF00072">
    <property type="entry name" value="Response_reg"/>
    <property type="match status" value="1"/>
</dbReference>
<evidence type="ECO:0000313" key="4">
    <source>
        <dbReference type="Proteomes" id="UP000286287"/>
    </source>
</evidence>
<dbReference type="RefSeq" id="WP_119767014.1">
    <property type="nucleotide sequence ID" value="NZ_QYUJ01000030.1"/>
</dbReference>
<gene>
    <name evidence="3" type="ORF">D3875_21715</name>
</gene>
<dbReference type="SUPFAM" id="SSF52172">
    <property type="entry name" value="CheY-like"/>
    <property type="match status" value="1"/>
</dbReference>
<dbReference type="InterPro" id="IPR011006">
    <property type="entry name" value="CheY-like_superfamily"/>
</dbReference>
<dbReference type="PROSITE" id="PS50110">
    <property type="entry name" value="RESPONSE_REGULATORY"/>
    <property type="match status" value="1"/>
</dbReference>